<dbReference type="PANTHER" id="PTHR43477:SF1">
    <property type="entry name" value="DIHYDROANTICAPSIN 7-DEHYDROGENASE"/>
    <property type="match status" value="1"/>
</dbReference>
<dbReference type="EMBL" id="WCTJ01000032">
    <property type="protein sequence ID" value="KAB4249422.1"/>
    <property type="molecule type" value="Genomic_DNA"/>
</dbReference>
<reference evidence="3 4" key="1">
    <citation type="journal article" date="2019" name="Nat. Med.">
        <title>A library of human gut bacterial isolates paired with longitudinal multiomics data enables mechanistic microbiome research.</title>
        <authorList>
            <person name="Poyet M."/>
            <person name="Groussin M."/>
            <person name="Gibbons S.M."/>
            <person name="Avila-Pacheco J."/>
            <person name="Jiang X."/>
            <person name="Kearney S.M."/>
            <person name="Perrotta A.R."/>
            <person name="Berdy B."/>
            <person name="Zhao S."/>
            <person name="Lieberman T.D."/>
            <person name="Swanson P.K."/>
            <person name="Smith M."/>
            <person name="Roesemann S."/>
            <person name="Alexander J.E."/>
            <person name="Rich S.A."/>
            <person name="Livny J."/>
            <person name="Vlamakis H."/>
            <person name="Clish C."/>
            <person name="Bullock K."/>
            <person name="Deik A."/>
            <person name="Scott J."/>
            <person name="Pierce K.A."/>
            <person name="Xavier R.J."/>
            <person name="Alm E.J."/>
        </authorList>
    </citation>
    <scope>NUCLEOTIDE SEQUENCE [LARGE SCALE GENOMIC DNA]</scope>
    <source>
        <strain evidence="3 4">BIOML-A3</strain>
    </source>
</reference>
<comment type="caution">
    <text evidence="3">The sequence shown here is derived from an EMBL/GenBank/DDBJ whole genome shotgun (WGS) entry which is preliminary data.</text>
</comment>
<keyword evidence="2" id="KW-0560">Oxidoreductase</keyword>
<dbReference type="InterPro" id="IPR002347">
    <property type="entry name" value="SDR_fam"/>
</dbReference>
<dbReference type="InterPro" id="IPR051122">
    <property type="entry name" value="SDR_DHRS6-like"/>
</dbReference>
<dbReference type="Pfam" id="PF13561">
    <property type="entry name" value="adh_short_C2"/>
    <property type="match status" value="1"/>
</dbReference>
<proteinExistence type="inferred from homology"/>
<dbReference type="Gene3D" id="3.40.50.720">
    <property type="entry name" value="NAD(P)-binding Rossmann-like Domain"/>
    <property type="match status" value="1"/>
</dbReference>
<dbReference type="GO" id="GO:0016491">
    <property type="term" value="F:oxidoreductase activity"/>
    <property type="evidence" value="ECO:0007669"/>
    <property type="project" value="UniProtKB-KW"/>
</dbReference>
<dbReference type="SUPFAM" id="SSF51735">
    <property type="entry name" value="NAD(P)-binding Rossmann-fold domains"/>
    <property type="match status" value="1"/>
</dbReference>
<accession>A0A6I0LC57</accession>
<dbReference type="PROSITE" id="PS00061">
    <property type="entry name" value="ADH_SHORT"/>
    <property type="match status" value="1"/>
</dbReference>
<evidence type="ECO:0000313" key="4">
    <source>
        <dbReference type="Proteomes" id="UP000487989"/>
    </source>
</evidence>
<dbReference type="Proteomes" id="UP000487989">
    <property type="component" value="Unassembled WGS sequence"/>
</dbReference>
<name>A0A6I0LC57_BACUN</name>
<dbReference type="PANTHER" id="PTHR43477">
    <property type="entry name" value="DIHYDROANTICAPSIN 7-DEHYDROGENASE"/>
    <property type="match status" value="1"/>
</dbReference>
<comment type="similarity">
    <text evidence="1">Belongs to the short-chain dehydrogenases/reductases (SDR) family.</text>
</comment>
<sequence>MSNPFQLIGKNILVTGASAGIGRAVAILCTQMGASVTAVGRNEDRLKETFLNFEGEGHRYCIVDVTESEQIEALIEQSDTFDGIVLCAGINDKSLLKFVNQKKIDDIYKVNVFSPILLIKELLRRKKLNKGASIVMLSSISSIYATISNALYASSKGAINSLVKVLALECSSQRIRVNGVMPGMVETNMIKAYNLSSDEMDSVIRTYPLGRLGTPNDIANGVVYLLSDASNWVTGINLVIDGGVTLR</sequence>
<dbReference type="PRINTS" id="PR00081">
    <property type="entry name" value="GDHRDH"/>
</dbReference>
<organism evidence="3 4">
    <name type="scientific">Bacteroides uniformis</name>
    <dbReference type="NCBI Taxonomy" id="820"/>
    <lineage>
        <taxon>Bacteria</taxon>
        <taxon>Pseudomonadati</taxon>
        <taxon>Bacteroidota</taxon>
        <taxon>Bacteroidia</taxon>
        <taxon>Bacteroidales</taxon>
        <taxon>Bacteroidaceae</taxon>
        <taxon>Bacteroides</taxon>
    </lineage>
</organism>
<evidence type="ECO:0000256" key="1">
    <source>
        <dbReference type="ARBA" id="ARBA00006484"/>
    </source>
</evidence>
<evidence type="ECO:0000313" key="3">
    <source>
        <dbReference type="EMBL" id="KAB4249422.1"/>
    </source>
</evidence>
<dbReference type="RefSeq" id="WP_151882430.1">
    <property type="nucleotide sequence ID" value="NZ_WCTH01000056.1"/>
</dbReference>
<gene>
    <name evidence="3" type="ORF">GAP48_17055</name>
</gene>
<evidence type="ECO:0000256" key="2">
    <source>
        <dbReference type="ARBA" id="ARBA00023002"/>
    </source>
</evidence>
<dbReference type="AlphaFoldDB" id="A0A6I0LC57"/>
<dbReference type="InterPro" id="IPR036291">
    <property type="entry name" value="NAD(P)-bd_dom_sf"/>
</dbReference>
<protein>
    <submittedName>
        <fullName evidence="3">SDR family oxidoreductase</fullName>
    </submittedName>
</protein>
<dbReference type="FunFam" id="3.40.50.720:FF:000084">
    <property type="entry name" value="Short-chain dehydrogenase reductase"/>
    <property type="match status" value="1"/>
</dbReference>
<dbReference type="InterPro" id="IPR020904">
    <property type="entry name" value="Sc_DH/Rdtase_CS"/>
</dbReference>
<dbReference type="CDD" id="cd05233">
    <property type="entry name" value="SDR_c"/>
    <property type="match status" value="1"/>
</dbReference>